<name>A0ABU5TXQ2_9CYAN</name>
<dbReference type="Proteomes" id="UP001301728">
    <property type="component" value="Unassembled WGS sequence"/>
</dbReference>
<dbReference type="PANTHER" id="PTHR22847:SF637">
    <property type="entry name" value="WD REPEAT DOMAIN 5B"/>
    <property type="match status" value="1"/>
</dbReference>
<dbReference type="SMART" id="SM00320">
    <property type="entry name" value="WD40"/>
    <property type="match status" value="2"/>
</dbReference>
<evidence type="ECO:0000256" key="1">
    <source>
        <dbReference type="ARBA" id="ARBA00022574"/>
    </source>
</evidence>
<accession>A0ABU5TXQ2</accession>
<dbReference type="PRINTS" id="PR00320">
    <property type="entry name" value="GPROTEINBRPT"/>
</dbReference>
<evidence type="ECO:0000256" key="3">
    <source>
        <dbReference type="PROSITE-ProRule" id="PRU00221"/>
    </source>
</evidence>
<dbReference type="SUPFAM" id="SSF50978">
    <property type="entry name" value="WD40 repeat-like"/>
    <property type="match status" value="1"/>
</dbReference>
<keyword evidence="5" id="KW-1185">Reference proteome</keyword>
<proteinExistence type="predicted"/>
<dbReference type="PANTHER" id="PTHR22847">
    <property type="entry name" value="WD40 REPEAT PROTEIN"/>
    <property type="match status" value="1"/>
</dbReference>
<dbReference type="InterPro" id="IPR019775">
    <property type="entry name" value="WD40_repeat_CS"/>
</dbReference>
<gene>
    <name evidence="4" type="ORF">VB854_11115</name>
</gene>
<keyword evidence="2" id="KW-0677">Repeat</keyword>
<dbReference type="PROSITE" id="PS50082">
    <property type="entry name" value="WD_REPEATS_2"/>
    <property type="match status" value="3"/>
</dbReference>
<dbReference type="Pfam" id="PF00400">
    <property type="entry name" value="WD40"/>
    <property type="match status" value="3"/>
</dbReference>
<dbReference type="PROSITE" id="PS00678">
    <property type="entry name" value="WD_REPEATS_1"/>
    <property type="match status" value="3"/>
</dbReference>
<sequence>MTNDSKTIVSGSYDNTIKVWNLETGAEIRTLKGHDDYVFSVSISNDSKTIVSGSSDSTIKVWNLETGEEIRTLTGHNGPVNSVSISNDSKTIVSGGDDYTIKVWNIDLDWLMERNCDWVKNYLQNPRVKKEDKGLCEGVGSF</sequence>
<feature type="repeat" description="WD" evidence="3">
    <location>
        <begin position="1"/>
        <end position="30"/>
    </location>
</feature>
<dbReference type="EMBL" id="JAYGHT010000034">
    <property type="protein sequence ID" value="MEA5519495.1"/>
    <property type="molecule type" value="Genomic_DNA"/>
</dbReference>
<dbReference type="PROSITE" id="PS50294">
    <property type="entry name" value="WD_REPEATS_REGION"/>
    <property type="match status" value="3"/>
</dbReference>
<organism evidence="4 5">
    <name type="scientific">Limnoraphis robusta CCNP1315</name>
    <dbReference type="NCBI Taxonomy" id="3110306"/>
    <lineage>
        <taxon>Bacteria</taxon>
        <taxon>Bacillati</taxon>
        <taxon>Cyanobacteriota</taxon>
        <taxon>Cyanophyceae</taxon>
        <taxon>Oscillatoriophycideae</taxon>
        <taxon>Oscillatoriales</taxon>
        <taxon>Sirenicapillariaceae</taxon>
        <taxon>Limnoraphis</taxon>
    </lineage>
</organism>
<dbReference type="Gene3D" id="2.130.10.10">
    <property type="entry name" value="YVTN repeat-like/Quinoprotein amine dehydrogenase"/>
    <property type="match status" value="2"/>
</dbReference>
<evidence type="ECO:0000256" key="2">
    <source>
        <dbReference type="ARBA" id="ARBA00022737"/>
    </source>
</evidence>
<dbReference type="InterPro" id="IPR015943">
    <property type="entry name" value="WD40/YVTN_repeat-like_dom_sf"/>
</dbReference>
<dbReference type="InterPro" id="IPR036322">
    <property type="entry name" value="WD40_repeat_dom_sf"/>
</dbReference>
<evidence type="ECO:0000313" key="4">
    <source>
        <dbReference type="EMBL" id="MEA5519495.1"/>
    </source>
</evidence>
<protein>
    <submittedName>
        <fullName evidence="4">Uncharacterized protein</fullName>
    </submittedName>
</protein>
<feature type="repeat" description="WD" evidence="3">
    <location>
        <begin position="73"/>
        <end position="107"/>
    </location>
</feature>
<dbReference type="InterPro" id="IPR001680">
    <property type="entry name" value="WD40_rpt"/>
</dbReference>
<reference evidence="4 5" key="1">
    <citation type="submission" date="2023-12" db="EMBL/GenBank/DDBJ databases">
        <title>Baltic Sea Cyanobacteria.</title>
        <authorList>
            <person name="Delbaje E."/>
            <person name="Fewer D.P."/>
            <person name="Shishido T.K."/>
        </authorList>
    </citation>
    <scope>NUCLEOTIDE SEQUENCE [LARGE SCALE GENOMIC DNA]</scope>
    <source>
        <strain evidence="4 5">CCNP 1315</strain>
    </source>
</reference>
<dbReference type="InterPro" id="IPR020472">
    <property type="entry name" value="WD40_PAC1"/>
</dbReference>
<feature type="repeat" description="WD" evidence="3">
    <location>
        <begin position="31"/>
        <end position="72"/>
    </location>
</feature>
<keyword evidence="1 3" id="KW-0853">WD repeat</keyword>
<dbReference type="RefSeq" id="WP_323275054.1">
    <property type="nucleotide sequence ID" value="NZ_JAYGHT010000034.1"/>
</dbReference>
<comment type="caution">
    <text evidence="4">The sequence shown here is derived from an EMBL/GenBank/DDBJ whole genome shotgun (WGS) entry which is preliminary data.</text>
</comment>
<evidence type="ECO:0000313" key="5">
    <source>
        <dbReference type="Proteomes" id="UP001301728"/>
    </source>
</evidence>